<keyword evidence="2" id="KW-0805">Transcription regulation</keyword>
<dbReference type="InterPro" id="IPR000847">
    <property type="entry name" value="LysR_HTH_N"/>
</dbReference>
<evidence type="ECO:0000313" key="6">
    <source>
        <dbReference type="EMBL" id="TXF99258.1"/>
    </source>
</evidence>
<dbReference type="PANTHER" id="PTHR30537:SF5">
    <property type="entry name" value="HTH-TYPE TRANSCRIPTIONAL ACTIVATOR TTDR-RELATED"/>
    <property type="match status" value="1"/>
</dbReference>
<dbReference type="Gene3D" id="3.40.190.290">
    <property type="match status" value="1"/>
</dbReference>
<evidence type="ECO:0000256" key="2">
    <source>
        <dbReference type="ARBA" id="ARBA00023015"/>
    </source>
</evidence>
<dbReference type="InterPro" id="IPR036390">
    <property type="entry name" value="WH_DNA-bd_sf"/>
</dbReference>
<dbReference type="PRINTS" id="PR00039">
    <property type="entry name" value="HTHLYSR"/>
</dbReference>
<organism evidence="6 7">
    <name type="scientific">Massilia arenae</name>
    <dbReference type="NCBI Taxonomy" id="2603288"/>
    <lineage>
        <taxon>Bacteria</taxon>
        <taxon>Pseudomonadati</taxon>
        <taxon>Pseudomonadota</taxon>
        <taxon>Betaproteobacteria</taxon>
        <taxon>Burkholderiales</taxon>
        <taxon>Oxalobacteraceae</taxon>
        <taxon>Telluria group</taxon>
        <taxon>Massilia</taxon>
    </lineage>
</organism>
<keyword evidence="4" id="KW-0804">Transcription</keyword>
<name>A0A5C7G4F1_9BURK</name>
<dbReference type="InterPro" id="IPR036388">
    <property type="entry name" value="WH-like_DNA-bd_sf"/>
</dbReference>
<reference evidence="6 7" key="1">
    <citation type="submission" date="2019-08" db="EMBL/GenBank/DDBJ databases">
        <title>Massilia golmudensis sp. nov., isolated from sand in the Qinghai-Tibetan Plateau.</title>
        <authorList>
            <person name="Zhang B."/>
        </authorList>
    </citation>
    <scope>NUCLEOTIDE SEQUENCE [LARGE SCALE GENOMIC DNA]</scope>
    <source>
        <strain evidence="6 7">GEM5</strain>
    </source>
</reference>
<dbReference type="PROSITE" id="PS50931">
    <property type="entry name" value="HTH_LYSR"/>
    <property type="match status" value="1"/>
</dbReference>
<evidence type="ECO:0000256" key="1">
    <source>
        <dbReference type="ARBA" id="ARBA00009437"/>
    </source>
</evidence>
<feature type="domain" description="HTH lysR-type" evidence="5">
    <location>
        <begin position="51"/>
        <end position="106"/>
    </location>
</feature>
<dbReference type="Pfam" id="PF00126">
    <property type="entry name" value="HTH_1"/>
    <property type="match status" value="1"/>
</dbReference>
<dbReference type="EMBL" id="VPFD01000014">
    <property type="protein sequence ID" value="TXF99258.1"/>
    <property type="molecule type" value="Genomic_DNA"/>
</dbReference>
<evidence type="ECO:0000259" key="5">
    <source>
        <dbReference type="PROSITE" id="PS50931"/>
    </source>
</evidence>
<dbReference type="AlphaFoldDB" id="A0A5C7G4F1"/>
<dbReference type="GO" id="GO:0003677">
    <property type="term" value="F:DNA binding"/>
    <property type="evidence" value="ECO:0007669"/>
    <property type="project" value="UniProtKB-KW"/>
</dbReference>
<comment type="caution">
    <text evidence="6">The sequence shown here is derived from an EMBL/GenBank/DDBJ whole genome shotgun (WGS) entry which is preliminary data.</text>
</comment>
<keyword evidence="7" id="KW-1185">Reference proteome</keyword>
<protein>
    <submittedName>
        <fullName evidence="6">LysR family transcriptional regulator</fullName>
    </submittedName>
</protein>
<evidence type="ECO:0000313" key="7">
    <source>
        <dbReference type="Proteomes" id="UP000321413"/>
    </source>
</evidence>
<evidence type="ECO:0000256" key="4">
    <source>
        <dbReference type="ARBA" id="ARBA00023163"/>
    </source>
</evidence>
<dbReference type="Gene3D" id="1.10.10.10">
    <property type="entry name" value="Winged helix-like DNA-binding domain superfamily/Winged helix DNA-binding domain"/>
    <property type="match status" value="1"/>
</dbReference>
<dbReference type="FunFam" id="1.10.10.10:FF:000001">
    <property type="entry name" value="LysR family transcriptional regulator"/>
    <property type="match status" value="1"/>
</dbReference>
<dbReference type="InterPro" id="IPR058163">
    <property type="entry name" value="LysR-type_TF_proteobact-type"/>
</dbReference>
<dbReference type="GO" id="GO:0003700">
    <property type="term" value="F:DNA-binding transcription factor activity"/>
    <property type="evidence" value="ECO:0007669"/>
    <property type="project" value="InterPro"/>
</dbReference>
<proteinExistence type="inferred from homology"/>
<keyword evidence="3" id="KW-0238">DNA-binding</keyword>
<dbReference type="PANTHER" id="PTHR30537">
    <property type="entry name" value="HTH-TYPE TRANSCRIPTIONAL REGULATOR"/>
    <property type="match status" value="1"/>
</dbReference>
<dbReference type="SUPFAM" id="SSF53850">
    <property type="entry name" value="Periplasmic binding protein-like II"/>
    <property type="match status" value="1"/>
</dbReference>
<evidence type="ECO:0000256" key="3">
    <source>
        <dbReference type="ARBA" id="ARBA00023125"/>
    </source>
</evidence>
<gene>
    <name evidence="6" type="ORF">FVD38_13825</name>
</gene>
<dbReference type="SUPFAM" id="SSF46785">
    <property type="entry name" value="Winged helix' DNA-binding domain"/>
    <property type="match status" value="1"/>
</dbReference>
<accession>A0A5C7G4F1</accession>
<sequence>MAEGRLIIWFLLESKYFQCRVHHYGEKDPKRICSINLKFVINCPNTPVSSLELIRLFLAVAEHRSFTLAARRLNVSPTAVSKGVRALEARHGVPLFTRTTRSVSLTDAGAGLLAVLKPAVSQIEDAFSELEQFQRRPAGRIRMTAPCALGRLVAGVLVPRMRASHPDISFDLSLDDGLVDLVAAGFDAGIRLGQAIAQDMVAIRLSRPLSWSIVAAPAYFERHGVPFHPRELLQHRTIRYRFTTSGVLPPWNFRDHEGDADYQLDTEAALCANDTGMIAELARQGLGIARLPDIEIADDLRHGRLVRVLAPYVPVTSGLYLYFPMRSQHQSKMRALVDEASRVAGEGLLDVSFG</sequence>
<dbReference type="Proteomes" id="UP000321413">
    <property type="component" value="Unassembled WGS sequence"/>
</dbReference>
<dbReference type="Pfam" id="PF03466">
    <property type="entry name" value="LysR_substrate"/>
    <property type="match status" value="1"/>
</dbReference>
<dbReference type="InterPro" id="IPR005119">
    <property type="entry name" value="LysR_subst-bd"/>
</dbReference>
<comment type="similarity">
    <text evidence="1">Belongs to the LysR transcriptional regulatory family.</text>
</comment>